<keyword evidence="3" id="KW-1185">Reference proteome</keyword>
<dbReference type="Proteomes" id="UP000314294">
    <property type="component" value="Unassembled WGS sequence"/>
</dbReference>
<evidence type="ECO:0000256" key="1">
    <source>
        <dbReference type="SAM" id="MobiDB-lite"/>
    </source>
</evidence>
<protein>
    <submittedName>
        <fullName evidence="2">Uncharacterized protein</fullName>
    </submittedName>
</protein>
<reference evidence="2 3" key="1">
    <citation type="submission" date="2019-03" db="EMBL/GenBank/DDBJ databases">
        <title>First draft genome of Liparis tanakae, snailfish: a comprehensive survey of snailfish specific genes.</title>
        <authorList>
            <person name="Kim W."/>
            <person name="Song I."/>
            <person name="Jeong J.-H."/>
            <person name="Kim D."/>
            <person name="Kim S."/>
            <person name="Ryu S."/>
            <person name="Song J.Y."/>
            <person name="Lee S.K."/>
        </authorList>
    </citation>
    <scope>NUCLEOTIDE SEQUENCE [LARGE SCALE GENOMIC DNA]</scope>
    <source>
        <tissue evidence="2">Muscle</tissue>
    </source>
</reference>
<proteinExistence type="predicted"/>
<comment type="caution">
    <text evidence="2">The sequence shown here is derived from an EMBL/GenBank/DDBJ whole genome shotgun (WGS) entry which is preliminary data.</text>
</comment>
<sequence length="104" mass="11448">MHNAARGELTVFGEHPELIRVDHPAGDLQLDSFRFQPLQPGQQSPALRETHGNTSAVTSHLQFLLQFSSVMPSSSSPQMSTAEKMSTTSTAQQHTKAKITMHFC</sequence>
<gene>
    <name evidence="2" type="ORF">EYF80_026031</name>
</gene>
<evidence type="ECO:0000313" key="3">
    <source>
        <dbReference type="Proteomes" id="UP000314294"/>
    </source>
</evidence>
<feature type="region of interest" description="Disordered" evidence="1">
    <location>
        <begin position="36"/>
        <end position="55"/>
    </location>
</feature>
<feature type="region of interest" description="Disordered" evidence="1">
    <location>
        <begin position="74"/>
        <end position="97"/>
    </location>
</feature>
<name>A0A4Z2HFL9_9TELE</name>
<evidence type="ECO:0000313" key="2">
    <source>
        <dbReference type="EMBL" id="TNN63714.1"/>
    </source>
</evidence>
<dbReference type="AlphaFoldDB" id="A0A4Z2HFL9"/>
<accession>A0A4Z2HFL9</accession>
<organism evidence="2 3">
    <name type="scientific">Liparis tanakae</name>
    <name type="common">Tanaka's snailfish</name>
    <dbReference type="NCBI Taxonomy" id="230148"/>
    <lineage>
        <taxon>Eukaryota</taxon>
        <taxon>Metazoa</taxon>
        <taxon>Chordata</taxon>
        <taxon>Craniata</taxon>
        <taxon>Vertebrata</taxon>
        <taxon>Euteleostomi</taxon>
        <taxon>Actinopterygii</taxon>
        <taxon>Neopterygii</taxon>
        <taxon>Teleostei</taxon>
        <taxon>Neoteleostei</taxon>
        <taxon>Acanthomorphata</taxon>
        <taxon>Eupercaria</taxon>
        <taxon>Perciformes</taxon>
        <taxon>Cottioidei</taxon>
        <taxon>Cottales</taxon>
        <taxon>Liparidae</taxon>
        <taxon>Liparis</taxon>
    </lineage>
</organism>
<feature type="compositionally biased region" description="Polar residues" evidence="1">
    <location>
        <begin position="81"/>
        <end position="94"/>
    </location>
</feature>
<dbReference type="EMBL" id="SRLO01000267">
    <property type="protein sequence ID" value="TNN63714.1"/>
    <property type="molecule type" value="Genomic_DNA"/>
</dbReference>